<dbReference type="SUPFAM" id="SSF46626">
    <property type="entry name" value="Cytochrome c"/>
    <property type="match status" value="1"/>
</dbReference>
<dbReference type="InterPro" id="IPR036909">
    <property type="entry name" value="Cyt_c-like_dom_sf"/>
</dbReference>
<comment type="caution">
    <text evidence="6">The sequence shown here is derived from an EMBL/GenBank/DDBJ whole genome shotgun (WGS) entry which is preliminary data.</text>
</comment>
<sequence>MQDLTPLPPLPRTAASRRRPLTALGLSIALALAGCGVTVQNRLPAEALARQNKAPGTVYTGWRVFQDKCARCHGADASGSAQAPDLSLRVRDMGARRFMALVLSRYDWALPAGTDATGREAQLEAVLQGRQGALTMPAWQGEPVVTAHIADLYAYLAARADGSQGPGRPAP</sequence>
<dbReference type="EMBL" id="JBDPZC010000001">
    <property type="protein sequence ID" value="MEO3711761.1"/>
    <property type="molecule type" value="Genomic_DNA"/>
</dbReference>
<gene>
    <name evidence="6" type="ORF">ABDJ40_03170</name>
</gene>
<evidence type="ECO:0000256" key="1">
    <source>
        <dbReference type="ARBA" id="ARBA00022617"/>
    </source>
</evidence>
<dbReference type="Gene3D" id="1.10.760.10">
    <property type="entry name" value="Cytochrome c-like domain"/>
    <property type="match status" value="1"/>
</dbReference>
<evidence type="ECO:0000256" key="4">
    <source>
        <dbReference type="PROSITE-ProRule" id="PRU00433"/>
    </source>
</evidence>
<keyword evidence="3 4" id="KW-0408">Iron</keyword>
<dbReference type="RefSeq" id="WP_347605955.1">
    <property type="nucleotide sequence ID" value="NZ_JBDPZC010000001.1"/>
</dbReference>
<evidence type="ECO:0000256" key="3">
    <source>
        <dbReference type="ARBA" id="ARBA00023004"/>
    </source>
</evidence>
<name>A0ABV0G9N1_9BURK</name>
<proteinExistence type="predicted"/>
<reference evidence="6 7" key="1">
    <citation type="submission" date="2024-05" db="EMBL/GenBank/DDBJ databases">
        <title>Roseateles sp. 2.12 16S ribosomal RNA gene Genome sequencing and assembly.</title>
        <authorList>
            <person name="Woo H."/>
        </authorList>
    </citation>
    <scope>NUCLEOTIDE SEQUENCE [LARGE SCALE GENOMIC DNA]</scope>
    <source>
        <strain evidence="6 7">2.12</strain>
    </source>
</reference>
<feature type="domain" description="Cytochrome c" evidence="5">
    <location>
        <begin position="56"/>
        <end position="160"/>
    </location>
</feature>
<keyword evidence="2 4" id="KW-0479">Metal-binding</keyword>
<organism evidence="6 7">
    <name type="scientific">Roseateles flavus</name>
    <dbReference type="NCBI Taxonomy" id="3149041"/>
    <lineage>
        <taxon>Bacteria</taxon>
        <taxon>Pseudomonadati</taxon>
        <taxon>Pseudomonadota</taxon>
        <taxon>Betaproteobacteria</taxon>
        <taxon>Burkholderiales</taxon>
        <taxon>Sphaerotilaceae</taxon>
        <taxon>Roseateles</taxon>
    </lineage>
</organism>
<evidence type="ECO:0000313" key="7">
    <source>
        <dbReference type="Proteomes" id="UP001462640"/>
    </source>
</evidence>
<keyword evidence="7" id="KW-1185">Reference proteome</keyword>
<dbReference type="Proteomes" id="UP001462640">
    <property type="component" value="Unassembled WGS sequence"/>
</dbReference>
<accession>A0ABV0G9N1</accession>
<evidence type="ECO:0000256" key="2">
    <source>
        <dbReference type="ARBA" id="ARBA00022723"/>
    </source>
</evidence>
<protein>
    <submittedName>
        <fullName evidence="6">Cytochrome c</fullName>
    </submittedName>
</protein>
<dbReference type="PROSITE" id="PS51007">
    <property type="entry name" value="CYTC"/>
    <property type="match status" value="1"/>
</dbReference>
<evidence type="ECO:0000313" key="6">
    <source>
        <dbReference type="EMBL" id="MEO3711761.1"/>
    </source>
</evidence>
<dbReference type="InterPro" id="IPR009056">
    <property type="entry name" value="Cyt_c-like_dom"/>
</dbReference>
<evidence type="ECO:0000259" key="5">
    <source>
        <dbReference type="PROSITE" id="PS51007"/>
    </source>
</evidence>
<dbReference type="Pfam" id="PF13442">
    <property type="entry name" value="Cytochrome_CBB3"/>
    <property type="match status" value="1"/>
</dbReference>
<keyword evidence="1 4" id="KW-0349">Heme</keyword>